<keyword evidence="3 6" id="KW-0812">Transmembrane</keyword>
<evidence type="ECO:0000256" key="5">
    <source>
        <dbReference type="ARBA" id="ARBA00023136"/>
    </source>
</evidence>
<sequence>MAAGGASAWRTTLLSAGVLAFAGMGDALIYVVLPIEAAAFGLSLTWVGILLSANRFARVLLYGEIARLGIRVGPRNLSIAAAVASIISTFMYGLVDSPWLQLVARIMWGLSFAALNLTTLTYAWGDGRDGRSGTRMGASRGLRQTGLAFACAAGAWAAVAIGPREAFLAIGMLSLPCLALALMLPRAEPGKRSEERVWTRPAPVDVYIFAFGAVIDGGFVMTMALVLGEDAGPREAMIAAGLSWALRYLVVVAVAPVSGVLCDRWGANRLLLFSSATVIAGLLAVTLGWAYAGVIAVVVTRAMVDTTAPIVAAQTARGEVLIAVSRNATWRDMGAAVGPVIAGFTLGLVSLPPYYAGMAAILAAVTLWMARVVLRAP</sequence>
<dbReference type="Proteomes" id="UP000278222">
    <property type="component" value="Unassembled WGS sequence"/>
</dbReference>
<feature type="transmembrane region" description="Helical" evidence="6">
    <location>
        <begin position="37"/>
        <end position="57"/>
    </location>
</feature>
<dbReference type="PANTHER" id="PTHR23506">
    <property type="entry name" value="GH10249P"/>
    <property type="match status" value="1"/>
</dbReference>
<evidence type="ECO:0000256" key="6">
    <source>
        <dbReference type="SAM" id="Phobius"/>
    </source>
</evidence>
<dbReference type="EMBL" id="RJKX01000016">
    <property type="protein sequence ID" value="ROP83570.1"/>
    <property type="molecule type" value="Genomic_DNA"/>
</dbReference>
<evidence type="ECO:0000256" key="4">
    <source>
        <dbReference type="ARBA" id="ARBA00022989"/>
    </source>
</evidence>
<organism evidence="7 8">
    <name type="scientific">Stella humosa</name>
    <dbReference type="NCBI Taxonomy" id="94"/>
    <lineage>
        <taxon>Bacteria</taxon>
        <taxon>Pseudomonadati</taxon>
        <taxon>Pseudomonadota</taxon>
        <taxon>Alphaproteobacteria</taxon>
        <taxon>Rhodospirillales</taxon>
        <taxon>Stellaceae</taxon>
        <taxon>Stella</taxon>
    </lineage>
</organism>
<dbReference type="AlphaFoldDB" id="A0A3N1KY90"/>
<dbReference type="GO" id="GO:0022857">
    <property type="term" value="F:transmembrane transporter activity"/>
    <property type="evidence" value="ECO:0007669"/>
    <property type="project" value="InterPro"/>
</dbReference>
<feature type="transmembrane region" description="Helical" evidence="6">
    <location>
        <begin position="106"/>
        <end position="124"/>
    </location>
</feature>
<dbReference type="InterPro" id="IPR050930">
    <property type="entry name" value="MFS_Vesicular_Transporter"/>
</dbReference>
<keyword evidence="4 6" id="KW-1133">Transmembrane helix</keyword>
<dbReference type="Gene3D" id="1.20.1250.20">
    <property type="entry name" value="MFS general substrate transporter like domains"/>
    <property type="match status" value="2"/>
</dbReference>
<dbReference type="RefSeq" id="WP_170216621.1">
    <property type="nucleotide sequence ID" value="NZ_AP019700.1"/>
</dbReference>
<keyword evidence="5 6" id="KW-0472">Membrane</keyword>
<accession>A0A3N1KY90</accession>
<evidence type="ECO:0000313" key="7">
    <source>
        <dbReference type="EMBL" id="ROP83570.1"/>
    </source>
</evidence>
<feature type="transmembrane region" description="Helical" evidence="6">
    <location>
        <begin position="206"/>
        <end position="226"/>
    </location>
</feature>
<feature type="transmembrane region" description="Helical" evidence="6">
    <location>
        <begin position="167"/>
        <end position="185"/>
    </location>
</feature>
<dbReference type="InterPro" id="IPR011701">
    <property type="entry name" value="MFS"/>
</dbReference>
<reference evidence="7 8" key="1">
    <citation type="submission" date="2018-11" db="EMBL/GenBank/DDBJ databases">
        <title>Genomic Encyclopedia of Type Strains, Phase IV (KMG-IV): sequencing the most valuable type-strain genomes for metagenomic binning, comparative biology and taxonomic classification.</title>
        <authorList>
            <person name="Goeker M."/>
        </authorList>
    </citation>
    <scope>NUCLEOTIDE SEQUENCE [LARGE SCALE GENOMIC DNA]</scope>
    <source>
        <strain evidence="7 8">DSM 5900</strain>
    </source>
</reference>
<evidence type="ECO:0000256" key="1">
    <source>
        <dbReference type="ARBA" id="ARBA00004141"/>
    </source>
</evidence>
<keyword evidence="8" id="KW-1185">Reference proteome</keyword>
<protein>
    <submittedName>
        <fullName evidence="7">Putative MFS family arabinose efflux permease</fullName>
    </submittedName>
</protein>
<dbReference type="Pfam" id="PF07690">
    <property type="entry name" value="MFS_1"/>
    <property type="match status" value="1"/>
</dbReference>
<feature type="transmembrane region" description="Helical" evidence="6">
    <location>
        <begin position="145"/>
        <end position="161"/>
    </location>
</feature>
<name>A0A3N1KY90_9PROT</name>
<feature type="transmembrane region" description="Helical" evidence="6">
    <location>
        <begin position="354"/>
        <end position="374"/>
    </location>
</feature>
<dbReference type="PANTHER" id="PTHR23506:SF23">
    <property type="entry name" value="GH10249P"/>
    <property type="match status" value="1"/>
</dbReference>
<feature type="transmembrane region" description="Helical" evidence="6">
    <location>
        <begin position="77"/>
        <end position="94"/>
    </location>
</feature>
<dbReference type="SUPFAM" id="SSF103473">
    <property type="entry name" value="MFS general substrate transporter"/>
    <property type="match status" value="1"/>
</dbReference>
<evidence type="ECO:0000313" key="8">
    <source>
        <dbReference type="Proteomes" id="UP000278222"/>
    </source>
</evidence>
<comment type="subcellular location">
    <subcellularLocation>
        <location evidence="1">Membrane</location>
        <topology evidence="1">Multi-pass membrane protein</topology>
    </subcellularLocation>
</comment>
<feature type="transmembrane region" description="Helical" evidence="6">
    <location>
        <begin position="238"/>
        <end position="258"/>
    </location>
</feature>
<evidence type="ECO:0000256" key="2">
    <source>
        <dbReference type="ARBA" id="ARBA00022448"/>
    </source>
</evidence>
<comment type="caution">
    <text evidence="7">The sequence shown here is derived from an EMBL/GenBank/DDBJ whole genome shotgun (WGS) entry which is preliminary data.</text>
</comment>
<proteinExistence type="predicted"/>
<feature type="transmembrane region" description="Helical" evidence="6">
    <location>
        <begin position="270"/>
        <end position="299"/>
    </location>
</feature>
<gene>
    <name evidence="7" type="ORF">EDC65_4218</name>
</gene>
<dbReference type="GO" id="GO:0016020">
    <property type="term" value="C:membrane"/>
    <property type="evidence" value="ECO:0007669"/>
    <property type="project" value="UniProtKB-SubCell"/>
</dbReference>
<keyword evidence="2" id="KW-0813">Transport</keyword>
<evidence type="ECO:0000256" key="3">
    <source>
        <dbReference type="ARBA" id="ARBA00022692"/>
    </source>
</evidence>
<dbReference type="InterPro" id="IPR036259">
    <property type="entry name" value="MFS_trans_sf"/>
</dbReference>